<gene>
    <name evidence="5" type="primary">ubiX</name>
    <name evidence="7" type="ORF">CUN60_09195</name>
</gene>
<keyword evidence="8" id="KW-1185">Reference proteome</keyword>
<keyword evidence="4 5" id="KW-0808">Transferase</keyword>
<feature type="binding site" evidence="5">
    <location>
        <position position="185"/>
    </location>
    <ligand>
        <name>dimethylallyl phosphate</name>
        <dbReference type="ChEBI" id="CHEBI:88052"/>
    </ligand>
</feature>
<dbReference type="EMBL" id="CP024847">
    <property type="protein sequence ID" value="AUR52464.1"/>
    <property type="molecule type" value="Genomic_DNA"/>
</dbReference>
<dbReference type="AlphaFoldDB" id="A0A2I7N7N2"/>
<evidence type="ECO:0000256" key="2">
    <source>
        <dbReference type="ARBA" id="ARBA00022630"/>
    </source>
</evidence>
<dbReference type="Gene3D" id="3.40.50.1950">
    <property type="entry name" value="Flavin prenyltransferase-like"/>
    <property type="match status" value="1"/>
</dbReference>
<dbReference type="HAMAP" id="MF_01984">
    <property type="entry name" value="ubiX_pad"/>
    <property type="match status" value="1"/>
</dbReference>
<evidence type="ECO:0000313" key="8">
    <source>
        <dbReference type="Proteomes" id="UP000236655"/>
    </source>
</evidence>
<dbReference type="SUPFAM" id="SSF52507">
    <property type="entry name" value="Homo-oligomeric flavin-containing Cys decarboxylases, HFCD"/>
    <property type="match status" value="1"/>
</dbReference>
<keyword evidence="3 5" id="KW-0288">FMN</keyword>
<evidence type="ECO:0000256" key="5">
    <source>
        <dbReference type="HAMAP-Rule" id="MF_01984"/>
    </source>
</evidence>
<comment type="function">
    <text evidence="5">Flavin prenyltransferase that catalyzes the synthesis of the prenylated FMN cofactor (prenyl-FMN) for 4-hydroxy-3-polyprenylbenzoic acid decarboxylase UbiD. The prenyltransferase is metal-independent and links a dimethylallyl moiety from dimethylallyl monophosphate (DMAP) to the flavin N5 and C6 atoms of FMN.</text>
</comment>
<dbReference type="NCBIfam" id="TIGR00421">
    <property type="entry name" value="ubiX_pad"/>
    <property type="match status" value="1"/>
</dbReference>
<dbReference type="GO" id="GO:0106141">
    <property type="term" value="F:flavin prenyltransferase activity"/>
    <property type="evidence" value="ECO:0007669"/>
    <property type="project" value="UniProtKB-EC"/>
</dbReference>
<dbReference type="Proteomes" id="UP000236655">
    <property type="component" value="Chromosome"/>
</dbReference>
<keyword evidence="2 5" id="KW-0285">Flavoprotein</keyword>
<name>A0A2I7N7N2_9NEIS</name>
<dbReference type="KEGG" id="nba:CUN60_09195"/>
<dbReference type="InterPro" id="IPR036551">
    <property type="entry name" value="Flavin_trans-like"/>
</dbReference>
<dbReference type="InterPro" id="IPR003382">
    <property type="entry name" value="Flavoprotein"/>
</dbReference>
<feature type="binding site" evidence="5">
    <location>
        <position position="139"/>
    </location>
    <ligand>
        <name>FMN</name>
        <dbReference type="ChEBI" id="CHEBI:58210"/>
    </ligand>
</feature>
<accession>A0A2I7N7N2</accession>
<dbReference type="NCBIfam" id="NF004685">
    <property type="entry name" value="PRK06029.1"/>
    <property type="match status" value="1"/>
</dbReference>
<feature type="binding site" evidence="5">
    <location>
        <begin position="11"/>
        <end position="13"/>
    </location>
    <ligand>
        <name>FMN</name>
        <dbReference type="ChEBI" id="CHEBI:58210"/>
    </ligand>
</feature>
<reference evidence="8" key="1">
    <citation type="submission" date="2017-11" db="EMBL/GenBank/DDBJ databases">
        <authorList>
            <person name="Chan K.G."/>
            <person name="Lee L.S."/>
        </authorList>
    </citation>
    <scope>NUCLEOTIDE SEQUENCE [LARGE SCALE GENOMIC DNA]</scope>
    <source>
        <strain evidence="8">DSM 100970</strain>
    </source>
</reference>
<dbReference type="Pfam" id="PF02441">
    <property type="entry name" value="Flavoprotein"/>
    <property type="match status" value="1"/>
</dbReference>
<dbReference type="RefSeq" id="WP_102951757.1">
    <property type="nucleotide sequence ID" value="NZ_CP024847.1"/>
</dbReference>
<sequence>MPKSITLAVTGASGMPYVIALLKELLAREDVLVNFVISKAGIVTMHQELGISLSHNPQLTREKLLEAIDLKVADKFNVYGIEDWYAPVASGSSVADVTIVCPCTMATLAKIANGIGDDLIARSADVAIKERKNLILVPRETPFSAIHLENMLKLAQLGVSIIPPIPAFYTHPATIEDMVNFVVSRILDQAGIGNSLISRW</sequence>
<dbReference type="EC" id="2.5.1.129" evidence="5"/>
<keyword evidence="1 5" id="KW-0637">Prenyltransferase</keyword>
<feature type="binding site" evidence="5">
    <location>
        <position position="169"/>
    </location>
    <ligand>
        <name>dimethylallyl phosphate</name>
        <dbReference type="ChEBI" id="CHEBI:88052"/>
    </ligand>
</feature>
<comment type="catalytic activity">
    <reaction evidence="5">
        <text>dimethylallyl phosphate + FMNH2 = prenylated FMNH2 + phosphate</text>
        <dbReference type="Rhea" id="RHEA:37743"/>
        <dbReference type="ChEBI" id="CHEBI:43474"/>
        <dbReference type="ChEBI" id="CHEBI:57618"/>
        <dbReference type="ChEBI" id="CHEBI:87467"/>
        <dbReference type="ChEBI" id="CHEBI:88052"/>
        <dbReference type="EC" id="2.5.1.129"/>
    </reaction>
</comment>
<evidence type="ECO:0000256" key="4">
    <source>
        <dbReference type="ARBA" id="ARBA00022679"/>
    </source>
</evidence>
<organism evidence="7 8">
    <name type="scientific">Aquella oligotrophica</name>
    <dbReference type="NCBI Taxonomy" id="2067065"/>
    <lineage>
        <taxon>Bacteria</taxon>
        <taxon>Pseudomonadati</taxon>
        <taxon>Pseudomonadota</taxon>
        <taxon>Betaproteobacteria</taxon>
        <taxon>Neisseriales</taxon>
        <taxon>Neisseriaceae</taxon>
        <taxon>Aquella</taxon>
    </lineage>
</organism>
<evidence type="ECO:0000313" key="7">
    <source>
        <dbReference type="EMBL" id="AUR52464.1"/>
    </source>
</evidence>
<protein>
    <recommendedName>
        <fullName evidence="5">Flavin prenyltransferase UbiX</fullName>
        <ecNumber evidence="5">2.5.1.129</ecNumber>
    </recommendedName>
</protein>
<comment type="caution">
    <text evidence="5">Lacks conserved residue(s) required for the propagation of feature annotation.</text>
</comment>
<feature type="binding site" evidence="5">
    <location>
        <position position="38"/>
    </location>
    <ligand>
        <name>FMN</name>
        <dbReference type="ChEBI" id="CHEBI:58210"/>
    </ligand>
</feature>
<dbReference type="InterPro" id="IPR004507">
    <property type="entry name" value="UbiX-like"/>
</dbReference>
<evidence type="ECO:0000259" key="6">
    <source>
        <dbReference type="Pfam" id="PF02441"/>
    </source>
</evidence>
<evidence type="ECO:0000256" key="1">
    <source>
        <dbReference type="ARBA" id="ARBA00022602"/>
    </source>
</evidence>
<comment type="similarity">
    <text evidence="5">Belongs to the UbiX/PAD1 family.</text>
</comment>
<evidence type="ECO:0000256" key="3">
    <source>
        <dbReference type="ARBA" id="ARBA00022643"/>
    </source>
</evidence>
<dbReference type="OrthoDB" id="9781577at2"/>
<proteinExistence type="inferred from homology"/>
<feature type="domain" description="Flavoprotein" evidence="6">
    <location>
        <begin position="3"/>
        <end position="189"/>
    </location>
</feature>
<feature type="binding site" evidence="5">
    <location>
        <begin position="104"/>
        <end position="107"/>
    </location>
    <ligand>
        <name>FMN</name>
        <dbReference type="ChEBI" id="CHEBI:58210"/>
    </ligand>
</feature>